<dbReference type="Proteomes" id="UP000028725">
    <property type="component" value="Unassembled WGS sequence"/>
</dbReference>
<dbReference type="STRING" id="394096.DB31_4123"/>
<reference evidence="1 2" key="1">
    <citation type="submission" date="2014-04" db="EMBL/GenBank/DDBJ databases">
        <title>Genome assembly of Hyalangium minutum DSM 14724.</title>
        <authorList>
            <person name="Sharma G."/>
            <person name="Subramanian S."/>
        </authorList>
    </citation>
    <scope>NUCLEOTIDE SEQUENCE [LARGE SCALE GENOMIC DNA]</scope>
    <source>
        <strain evidence="1 2">DSM 14724</strain>
    </source>
</reference>
<organism evidence="1 2">
    <name type="scientific">Hyalangium minutum</name>
    <dbReference type="NCBI Taxonomy" id="394096"/>
    <lineage>
        <taxon>Bacteria</taxon>
        <taxon>Pseudomonadati</taxon>
        <taxon>Myxococcota</taxon>
        <taxon>Myxococcia</taxon>
        <taxon>Myxococcales</taxon>
        <taxon>Cystobacterineae</taxon>
        <taxon>Archangiaceae</taxon>
        <taxon>Hyalangium</taxon>
    </lineage>
</organism>
<keyword evidence="2" id="KW-1185">Reference proteome</keyword>
<comment type="caution">
    <text evidence="1">The sequence shown here is derived from an EMBL/GenBank/DDBJ whole genome shotgun (WGS) entry which is preliminary data.</text>
</comment>
<protein>
    <recommendedName>
        <fullName evidence="3">Outer membrane protein beta-barrel domain-containing protein</fullName>
    </recommendedName>
</protein>
<dbReference type="AlphaFoldDB" id="A0A085W400"/>
<dbReference type="EMBL" id="JMCB01000022">
    <property type="protein sequence ID" value="KFE62413.1"/>
    <property type="molecule type" value="Genomic_DNA"/>
</dbReference>
<evidence type="ECO:0000313" key="1">
    <source>
        <dbReference type="EMBL" id="KFE62413.1"/>
    </source>
</evidence>
<evidence type="ECO:0000313" key="2">
    <source>
        <dbReference type="Proteomes" id="UP000028725"/>
    </source>
</evidence>
<accession>A0A085W400</accession>
<sequence length="184" mass="20771">MLLWAAVAQAGEWRGYLGLGAGMALDRYSEWDAKGAAINVYFGVEAPIGLSVGVYAEAAETWGQKFEDLQQSSSSRVQLDYRQYGLEVRFRGFRERMISPWVSLRLARSTSTPQTPDEFGQLVRQEFQALGGAVRFGLDWWLGMNWGITGATSWQWCDVRYEKESVRECAKPINTLLLGPTVRF</sequence>
<evidence type="ECO:0008006" key="3">
    <source>
        <dbReference type="Google" id="ProtNLM"/>
    </source>
</evidence>
<proteinExistence type="predicted"/>
<gene>
    <name evidence="1" type="ORF">DB31_4123</name>
</gene>
<name>A0A085W400_9BACT</name>